<proteinExistence type="predicted"/>
<sequence length="241" mass="26699">MDEARAIGVLEWWVRSAKAASQDGHGNGGVPRNTTVSAELQAREDQTRRVLAQVLGDEAVPDILRRGSMNDFYWVEEGIRRAEYALGKLRTEKETRDILGSTAPTMQADALHPLIWGAAWKRWESEHYSDAVQKSATALSGYVKDQTGRYELGDADLMSQAFSLAAPQAGKPRLRWPGNDDDLTVKSMRPGILNMAQGVFAAIRNPAAHSTDEIPKQEALEQLATLSILARWIERCDLVKT</sequence>
<feature type="domain" description="Conserved hypothetical protein CHP02391" evidence="1">
    <location>
        <begin position="110"/>
        <end position="233"/>
    </location>
</feature>
<evidence type="ECO:0000313" key="3">
    <source>
        <dbReference type="Proteomes" id="UP001323798"/>
    </source>
</evidence>
<accession>A0ABZ0SMA4</accession>
<reference evidence="2 3" key="1">
    <citation type="submission" date="2023-11" db="EMBL/GenBank/DDBJ databases">
        <title>Genome sequence of Microbacterium rhizosphaerae KACC 19337.</title>
        <authorList>
            <person name="Choi H."/>
            <person name="Kim S."/>
            <person name="Kim Y."/>
            <person name="Kwon S.-W."/>
            <person name="Heo J."/>
        </authorList>
    </citation>
    <scope>NUCLEOTIDE SEQUENCE [LARGE SCALE GENOMIC DNA]</scope>
    <source>
        <strain evidence="2 3">KACC 19337</strain>
    </source>
</reference>
<dbReference type="Pfam" id="PF09509">
    <property type="entry name" value="Hypoth_Ymh"/>
    <property type="match status" value="1"/>
</dbReference>
<keyword evidence="3" id="KW-1185">Reference proteome</keyword>
<dbReference type="EMBL" id="CP139368">
    <property type="protein sequence ID" value="WPR90248.1"/>
    <property type="molecule type" value="Genomic_DNA"/>
</dbReference>
<gene>
    <name evidence="2" type="ORF">SM116_02890</name>
</gene>
<dbReference type="Proteomes" id="UP001323798">
    <property type="component" value="Chromosome"/>
</dbReference>
<name>A0ABZ0SMA4_9MICO</name>
<protein>
    <submittedName>
        <fullName evidence="2">TIGR02391 family protein</fullName>
    </submittedName>
</protein>
<dbReference type="RefSeq" id="WP_320942960.1">
    <property type="nucleotide sequence ID" value="NZ_BAABEU010000011.1"/>
</dbReference>
<dbReference type="InterPro" id="IPR012654">
    <property type="entry name" value="CHP02391"/>
</dbReference>
<organism evidence="2 3">
    <name type="scientific">Microbacterium rhizosphaerae</name>
    <dbReference type="NCBI Taxonomy" id="1678237"/>
    <lineage>
        <taxon>Bacteria</taxon>
        <taxon>Bacillati</taxon>
        <taxon>Actinomycetota</taxon>
        <taxon>Actinomycetes</taxon>
        <taxon>Micrococcales</taxon>
        <taxon>Microbacteriaceae</taxon>
        <taxon>Microbacterium</taxon>
    </lineage>
</organism>
<evidence type="ECO:0000259" key="1">
    <source>
        <dbReference type="Pfam" id="PF09509"/>
    </source>
</evidence>
<evidence type="ECO:0000313" key="2">
    <source>
        <dbReference type="EMBL" id="WPR90248.1"/>
    </source>
</evidence>